<keyword evidence="2" id="KW-0121">Carboxypeptidase</keyword>
<gene>
    <name evidence="2" type="ORF">JGI4_00669</name>
</gene>
<accession>A0A0P1MHK0</accession>
<dbReference type="Pfam" id="PF13620">
    <property type="entry name" value="CarboxypepD_reg"/>
    <property type="match status" value="1"/>
</dbReference>
<proteinExistence type="predicted"/>
<evidence type="ECO:0000313" key="2">
    <source>
        <dbReference type="EMBL" id="CUU03022.1"/>
    </source>
</evidence>
<accession>A0A0P1LF61</accession>
<accession>A0A0P1LHY3</accession>
<dbReference type="RefSeq" id="WP_141653930.1">
    <property type="nucleotide sequence ID" value="NZ_CZVJ01000040.1"/>
</dbReference>
<dbReference type="Pfam" id="PF18990">
    <property type="entry name" value="DUF5723"/>
    <property type="match status" value="1"/>
</dbReference>
<accession>A0A0N7MZK4</accession>
<reference evidence="2 3" key="1">
    <citation type="submission" date="2015-11" db="EMBL/GenBank/DDBJ databases">
        <authorList>
            <person name="Zhang Y."/>
            <person name="Guo Z."/>
        </authorList>
    </citation>
    <scope>NUCLEOTIDE SEQUENCE [LARGE SCALE GENOMIC DNA]</scope>
    <source>
        <strain evidence="2">JGI-4</strain>
    </source>
</reference>
<dbReference type="AlphaFoldDB" id="A0A0P1MHK0"/>
<accession>A0A0P1LUT4</accession>
<protein>
    <submittedName>
        <fullName evidence="2">Carboxypeptidase regulatory-like domain-containing protein</fullName>
    </submittedName>
</protein>
<dbReference type="EMBL" id="FAOP01000003">
    <property type="protein sequence ID" value="CUU03022.1"/>
    <property type="molecule type" value="Genomic_DNA"/>
</dbReference>
<accession>A0A0P1LXT4</accession>
<dbReference type="STRING" id="1633631.GCA_001442925_00669"/>
<dbReference type="InterPro" id="IPR043781">
    <property type="entry name" value="DUF5723"/>
</dbReference>
<name>A0A0P1MHK0_9BACT</name>
<accession>A0A0P1LFY1</accession>
<accession>A0A0P1M5I6</accession>
<dbReference type="OrthoDB" id="9808610at2"/>
<evidence type="ECO:0000259" key="1">
    <source>
        <dbReference type="Pfam" id="PF18990"/>
    </source>
</evidence>
<dbReference type="InterPro" id="IPR008969">
    <property type="entry name" value="CarboxyPept-like_regulatory"/>
</dbReference>
<sequence length="579" mass="62839">MRFVTLILLAVFLFEIALGGDDKANVRGLGMAGATTVTSRTIDAIGINPALLAYMGIARGSEIKGRIIDAETKQPVPGAQVTIKNLNLSVRANFSGEFSLKNVSPGNYTVVVTQKGYETLVIKGFKVTPNSTIKGTIGISRKETAQETSVNFSELNFEVREQRPIIYNDNSSFTMSLVPQIGIGIGANFLSYNLYLDYFTGVDSAGERVPKYLTDDDKRKILDSFRENPGTLMSQIDVKMLNIAFPIKSVGIALGVRERVISKFGIPREFMEFMLYGNPPGSVYSYNLGIGGTWMREYSVSLGTKIPFDLIIIKNINVGVGVKFLQGFGYVGSDDLNLTFETADSSRGYEITASMKGVVKRAGVDFLDPEKKASFTPFPSPAGTGLGFDVGASVEVLGLFTAGLSITDIGSINWTKNAVIVSGDTTFKFSGYSTQEKIDSLKQSFEDYVNSPNRKKYEGFSTGLPTAIRFGVATDLKTLLPFFPGRMLISADYFQPIGNAHISFKSPKLALGVEWRLIGLLPLRAGISLGGFEGFALSVGTGINLPFMELNVATGNLNEVMPGGDLRHFSIATELRLKF</sequence>
<feature type="domain" description="DUF5723" evidence="1">
    <location>
        <begin position="171"/>
        <end position="547"/>
    </location>
</feature>
<dbReference type="GO" id="GO:0004180">
    <property type="term" value="F:carboxypeptidase activity"/>
    <property type="evidence" value="ECO:0007669"/>
    <property type="project" value="UniProtKB-KW"/>
</dbReference>
<dbReference type="Gene3D" id="2.60.40.1120">
    <property type="entry name" value="Carboxypeptidase-like, regulatory domain"/>
    <property type="match status" value="1"/>
</dbReference>
<dbReference type="Proteomes" id="UP000182011">
    <property type="component" value="Unassembled WGS sequence"/>
</dbReference>
<evidence type="ECO:0000313" key="3">
    <source>
        <dbReference type="Proteomes" id="UP000182011"/>
    </source>
</evidence>
<dbReference type="SUPFAM" id="SSF49464">
    <property type="entry name" value="Carboxypeptidase regulatory domain-like"/>
    <property type="match status" value="1"/>
</dbReference>
<accession>A0A0S4MVI4</accession>
<keyword evidence="2" id="KW-0378">Hydrolase</keyword>
<keyword evidence="2" id="KW-0645">Protease</keyword>
<organism evidence="2 3">
    <name type="scientific">Candidatus Kryptonium thompsonii</name>
    <dbReference type="NCBI Taxonomy" id="1633631"/>
    <lineage>
        <taxon>Bacteria</taxon>
        <taxon>Pseudomonadati</taxon>
        <taxon>Candidatus Kryptoniota</taxon>
        <taxon>Candidatus Kryptonium</taxon>
    </lineage>
</organism>